<evidence type="ECO:0000313" key="3">
    <source>
        <dbReference type="Proteomes" id="UP001225072"/>
    </source>
</evidence>
<evidence type="ECO:0000313" key="2">
    <source>
        <dbReference type="EMBL" id="MDQ1094921.1"/>
    </source>
</evidence>
<dbReference type="Gene3D" id="2.180.10.10">
    <property type="entry name" value="RHS repeat-associated core"/>
    <property type="match status" value="1"/>
</dbReference>
<proteinExistence type="predicted"/>
<dbReference type="InterPro" id="IPR022385">
    <property type="entry name" value="Rhs_assc_core"/>
</dbReference>
<gene>
    <name evidence="2" type="ORF">QE404_000068</name>
</gene>
<sequence length="283" mass="32424">MLQFVPTTEGYYNFENNKYIYNYVDHLGNVRLSYMNNGTGVEVIEENNYYPFGLKHEGYNGLTGNPSYQYKYNGKELQAETGMYDYGARFYMPDIGRWGVVDPLAEKYRRFSPYTYAVDNPILFTDPDGRDIIIYYKNSKGKMMSYDYKTGSTYKGSNTFIKNFYKAVATLKKNKADDMINSLEKRNEKVALYQTSESSSASVEGKYIKWNDKQGIETNNGVSLTPTAILNHEADHALDALTNSEHSKNSEKDPNNPYNTKEEERVITGSEQDTAKNIRIGGW</sequence>
<accession>A0ABU0TDJ9</accession>
<comment type="caution">
    <text evidence="2">The sequence shown here is derived from an EMBL/GenBank/DDBJ whole genome shotgun (WGS) entry which is preliminary data.</text>
</comment>
<dbReference type="EMBL" id="JAUTAL010000001">
    <property type="protein sequence ID" value="MDQ1094921.1"/>
    <property type="molecule type" value="Genomic_DNA"/>
</dbReference>
<organism evidence="2 3">
    <name type="scientific">Chryseobacterium camelliae</name>
    <dbReference type="NCBI Taxonomy" id="1265445"/>
    <lineage>
        <taxon>Bacteria</taxon>
        <taxon>Pseudomonadati</taxon>
        <taxon>Bacteroidota</taxon>
        <taxon>Flavobacteriia</taxon>
        <taxon>Flavobacteriales</taxon>
        <taxon>Weeksellaceae</taxon>
        <taxon>Chryseobacterium group</taxon>
        <taxon>Chryseobacterium</taxon>
    </lineage>
</organism>
<feature type="region of interest" description="Disordered" evidence="1">
    <location>
        <begin position="242"/>
        <end position="283"/>
    </location>
</feature>
<dbReference type="PANTHER" id="PTHR32305">
    <property type="match status" value="1"/>
</dbReference>
<evidence type="ECO:0000256" key="1">
    <source>
        <dbReference type="SAM" id="MobiDB-lite"/>
    </source>
</evidence>
<dbReference type="Pfam" id="PF14891">
    <property type="entry name" value="Peptidase_M91"/>
    <property type="match status" value="1"/>
</dbReference>
<name>A0ABU0TDJ9_9FLAO</name>
<protein>
    <submittedName>
        <fullName evidence="2">RHS repeat-associated protein</fullName>
    </submittedName>
</protein>
<reference evidence="2 3" key="1">
    <citation type="submission" date="2023-07" db="EMBL/GenBank/DDBJ databases">
        <title>Functional and genomic diversity of the sorghum phyllosphere microbiome.</title>
        <authorList>
            <person name="Shade A."/>
        </authorList>
    </citation>
    <scope>NUCLEOTIDE SEQUENCE [LARGE SCALE GENOMIC DNA]</scope>
    <source>
        <strain evidence="2 3">SORGH_AS_1064</strain>
    </source>
</reference>
<dbReference type="InterPro" id="IPR028208">
    <property type="entry name" value="Effector_pro_NleD-like"/>
</dbReference>
<keyword evidence="3" id="KW-1185">Reference proteome</keyword>
<dbReference type="InterPro" id="IPR050708">
    <property type="entry name" value="T6SS_VgrG/RHS"/>
</dbReference>
<dbReference type="RefSeq" id="WP_373463147.1">
    <property type="nucleotide sequence ID" value="NZ_JAUTAL010000001.1"/>
</dbReference>
<dbReference type="PANTHER" id="PTHR32305:SF15">
    <property type="entry name" value="PROTEIN RHSA-RELATED"/>
    <property type="match status" value="1"/>
</dbReference>
<dbReference type="Proteomes" id="UP001225072">
    <property type="component" value="Unassembled WGS sequence"/>
</dbReference>
<feature type="compositionally biased region" description="Basic and acidic residues" evidence="1">
    <location>
        <begin position="245"/>
        <end position="266"/>
    </location>
</feature>
<dbReference type="NCBIfam" id="TIGR03696">
    <property type="entry name" value="Rhs_assc_core"/>
    <property type="match status" value="1"/>
</dbReference>